<name>A0A657LY24_9HYPH</name>
<evidence type="ECO:0008006" key="3">
    <source>
        <dbReference type="Google" id="ProtNLM"/>
    </source>
</evidence>
<gene>
    <name evidence="1" type="ORF">AX760_09415</name>
</gene>
<sequence length="560" mass="60303">MSRLESARSQIEQRFLAGGEILISVLDVLNRLLSTLDNLAKSLDAETAQSTADQLAQTVSQISLLPQLEHDRQQRLEDVTKTEKALRSYVDDMQETLRYLRTFAITAKITGAGIADFAGFAEEIIERIQLGSTQVNQLSANILALGATLGIASTRGRQTLEGYRKSVPAIVASLSSNVSELGAQRRHLADIAARVSDLTRKVQGRVSVTLSAMQIGDITRQRIEHCQAAFSILDAYLDSPEGRALPFDELNRLSLVIRHLVSQQLNQITTDFDRESGTIVGTIAGFNTDIAGLLELHGEMEPKGGAGTNSAMRILERDVTAARTVVGDIEKAADAANELGCGTIATVRELLDGVETIKLIRTDIQYMALNTNLRCSRLGEEGRAINVVTGELRGFAGKLDETAQSILEELQVLQANATKLGDSQSETDRGEPLDTKLENALNAIRSAGDMMEEDLVVLRGCGYDIATKVTASVAKLDYRAQLGDVLTGCAQQAADLAAEDFPPTDGLEAALSDVGGKIAKVYTMVKEREVHAVIFGSAAAAPNLTVVSNDEDDLFESALF</sequence>
<keyword evidence="2" id="KW-1185">Reference proteome</keyword>
<accession>A0A657LY24</accession>
<dbReference type="Gene3D" id="1.10.287.950">
    <property type="entry name" value="Methyl-accepting chemotaxis protein"/>
    <property type="match status" value="1"/>
</dbReference>
<dbReference type="EMBL" id="LSRP01000002">
    <property type="protein sequence ID" value="OJG01037.1"/>
    <property type="molecule type" value="Genomic_DNA"/>
</dbReference>
<comment type="caution">
    <text evidence="1">The sequence shown here is derived from an EMBL/GenBank/DDBJ whole genome shotgun (WGS) entry which is preliminary data.</text>
</comment>
<proteinExistence type="predicted"/>
<organism evidence="1 2">
    <name type="scientific">Pararhizobium antarcticum</name>
    <dbReference type="NCBI Taxonomy" id="1798805"/>
    <lineage>
        <taxon>Bacteria</taxon>
        <taxon>Pseudomonadati</taxon>
        <taxon>Pseudomonadota</taxon>
        <taxon>Alphaproteobacteria</taxon>
        <taxon>Hyphomicrobiales</taxon>
        <taxon>Rhizobiaceae</taxon>
        <taxon>Rhizobium/Agrobacterium group</taxon>
        <taxon>Pararhizobium</taxon>
    </lineage>
</organism>
<dbReference type="AlphaFoldDB" id="A0A657LY24"/>
<dbReference type="Proteomes" id="UP000182661">
    <property type="component" value="Unassembled WGS sequence"/>
</dbReference>
<protein>
    <recommendedName>
        <fullName evidence="3">Chemotaxis protein</fullName>
    </recommendedName>
</protein>
<evidence type="ECO:0000313" key="2">
    <source>
        <dbReference type="Proteomes" id="UP000182661"/>
    </source>
</evidence>
<dbReference type="SUPFAM" id="SSF58104">
    <property type="entry name" value="Methyl-accepting chemotaxis protein (MCP) signaling domain"/>
    <property type="match status" value="1"/>
</dbReference>
<evidence type="ECO:0000313" key="1">
    <source>
        <dbReference type="EMBL" id="OJG01037.1"/>
    </source>
</evidence>
<reference evidence="1 2" key="1">
    <citation type="submission" date="2016-02" db="EMBL/GenBank/DDBJ databases">
        <title>Genome sequencing of a beta-galactosidase producing bacteria Rhizobium sp. 59.</title>
        <authorList>
            <person name="Wang D."/>
            <person name="Kot W."/>
            <person name="Qin Y."/>
            <person name="Hansen L."/>
            <person name="Naqvi K."/>
            <person name="Rensing C."/>
        </authorList>
    </citation>
    <scope>NUCLEOTIDE SEQUENCE [LARGE SCALE GENOMIC DNA]</scope>
    <source>
        <strain evidence="1 2">59</strain>
    </source>
</reference>